<dbReference type="GO" id="GO:0009103">
    <property type="term" value="P:lipopolysaccharide biosynthetic process"/>
    <property type="evidence" value="ECO:0007669"/>
    <property type="project" value="TreeGrafter"/>
</dbReference>
<feature type="transmembrane region" description="Helical" evidence="1">
    <location>
        <begin position="246"/>
        <end position="264"/>
    </location>
</feature>
<dbReference type="AlphaFoldDB" id="A0A418PY94"/>
<feature type="transmembrane region" description="Helical" evidence="1">
    <location>
        <begin position="270"/>
        <end position="289"/>
    </location>
</feature>
<feature type="domain" description="Acyltransferase 3" evidence="2">
    <location>
        <begin position="31"/>
        <end position="354"/>
    </location>
</feature>
<feature type="transmembrane region" description="Helical" evidence="1">
    <location>
        <begin position="119"/>
        <end position="137"/>
    </location>
</feature>
<feature type="transmembrane region" description="Helical" evidence="1">
    <location>
        <begin position="222"/>
        <end position="239"/>
    </location>
</feature>
<comment type="caution">
    <text evidence="3">The sequence shown here is derived from an EMBL/GenBank/DDBJ whole genome shotgun (WGS) entry which is preliminary data.</text>
</comment>
<keyword evidence="3" id="KW-0808">Transferase</keyword>
<dbReference type="EMBL" id="QXTF01000004">
    <property type="protein sequence ID" value="RIX26981.1"/>
    <property type="molecule type" value="Genomic_DNA"/>
</dbReference>
<accession>A0A418PY94</accession>
<organism evidence="3 4">
    <name type="scientific">Sphingomonas edaphi</name>
    <dbReference type="NCBI Taxonomy" id="2315689"/>
    <lineage>
        <taxon>Bacteria</taxon>
        <taxon>Pseudomonadati</taxon>
        <taxon>Pseudomonadota</taxon>
        <taxon>Alphaproteobacteria</taxon>
        <taxon>Sphingomonadales</taxon>
        <taxon>Sphingomonadaceae</taxon>
        <taxon>Sphingomonas</taxon>
    </lineage>
</organism>
<dbReference type="GO" id="GO:0016747">
    <property type="term" value="F:acyltransferase activity, transferring groups other than amino-acyl groups"/>
    <property type="evidence" value="ECO:0007669"/>
    <property type="project" value="InterPro"/>
</dbReference>
<dbReference type="Proteomes" id="UP000285023">
    <property type="component" value="Unassembled WGS sequence"/>
</dbReference>
<gene>
    <name evidence="3" type="ORF">D3M59_10505</name>
</gene>
<dbReference type="InterPro" id="IPR050879">
    <property type="entry name" value="Acyltransferase_3"/>
</dbReference>
<evidence type="ECO:0000313" key="3">
    <source>
        <dbReference type="EMBL" id="RIX26981.1"/>
    </source>
</evidence>
<evidence type="ECO:0000259" key="2">
    <source>
        <dbReference type="Pfam" id="PF01757"/>
    </source>
</evidence>
<protein>
    <submittedName>
        <fullName evidence="3">Acyltransferase</fullName>
    </submittedName>
</protein>
<dbReference type="Pfam" id="PF01757">
    <property type="entry name" value="Acyl_transf_3"/>
    <property type="match status" value="1"/>
</dbReference>
<keyword evidence="1" id="KW-0812">Transmembrane</keyword>
<keyword evidence="1" id="KW-1133">Transmembrane helix</keyword>
<dbReference type="OrthoDB" id="9796461at2"/>
<dbReference type="PANTHER" id="PTHR23028">
    <property type="entry name" value="ACETYLTRANSFERASE"/>
    <property type="match status" value="1"/>
</dbReference>
<dbReference type="PANTHER" id="PTHR23028:SF53">
    <property type="entry name" value="ACYL_TRANSF_3 DOMAIN-CONTAINING PROTEIN"/>
    <property type="match status" value="1"/>
</dbReference>
<evidence type="ECO:0000313" key="4">
    <source>
        <dbReference type="Proteomes" id="UP000285023"/>
    </source>
</evidence>
<proteinExistence type="predicted"/>
<feature type="transmembrane region" description="Helical" evidence="1">
    <location>
        <begin position="175"/>
        <end position="193"/>
    </location>
</feature>
<feature type="transmembrane region" description="Helical" evidence="1">
    <location>
        <begin position="29"/>
        <end position="48"/>
    </location>
</feature>
<feature type="transmembrane region" description="Helical" evidence="1">
    <location>
        <begin position="310"/>
        <end position="329"/>
    </location>
</feature>
<feature type="transmembrane region" description="Helical" evidence="1">
    <location>
        <begin position="200"/>
        <end position="216"/>
    </location>
</feature>
<keyword evidence="3" id="KW-0012">Acyltransferase</keyword>
<dbReference type="RefSeq" id="WP_119533636.1">
    <property type="nucleotide sequence ID" value="NZ_QXTF01000004.1"/>
</dbReference>
<dbReference type="GO" id="GO:0016020">
    <property type="term" value="C:membrane"/>
    <property type="evidence" value="ECO:0007669"/>
    <property type="project" value="TreeGrafter"/>
</dbReference>
<evidence type="ECO:0000256" key="1">
    <source>
        <dbReference type="SAM" id="Phobius"/>
    </source>
</evidence>
<keyword evidence="4" id="KW-1185">Reference proteome</keyword>
<sequence length="374" mass="41057">MGIAAPIDATNARPLDPVRPGSTNGSSKLLGLEILRFFAALAVLLYHYRHFAHMVGVRSVLRTDVPFYSVFWPLYEYGQYGVQLFWGISGYIFFWKYGRPVHDRQVGAADFFWLRFSRLYPLHLATLALVIALQAAHRNLVGSDFIYPAQNATFLIRQLFLATDWGPPQPFSFNGPIWSISAEVAVYAGFFLLLRKLAPTVKLCLGVVLAALILQLAGLDWVSIGCASYFFAGGIAALAPQRLHRAAGLALAGIVVVGLATGILGDRATLPMILLIAVPCLLLVASREWRALDRYAGPIQAAGNLTYSSYLLHFPLQLMLAIAVARGVVEVDLASPALLAAYLATTLVVAAISYRAFELPAQDWIRRRTLARRL</sequence>
<feature type="transmembrane region" description="Helical" evidence="1">
    <location>
        <begin position="335"/>
        <end position="357"/>
    </location>
</feature>
<keyword evidence="1" id="KW-0472">Membrane</keyword>
<dbReference type="InterPro" id="IPR002656">
    <property type="entry name" value="Acyl_transf_3_dom"/>
</dbReference>
<feature type="transmembrane region" description="Helical" evidence="1">
    <location>
        <begin position="77"/>
        <end position="98"/>
    </location>
</feature>
<name>A0A418PY94_9SPHN</name>
<reference evidence="3 4" key="1">
    <citation type="submission" date="2018-09" db="EMBL/GenBank/DDBJ databases">
        <title>Sphingomonas sp. DAC4.</title>
        <authorList>
            <person name="Seo T."/>
        </authorList>
    </citation>
    <scope>NUCLEOTIDE SEQUENCE [LARGE SCALE GENOMIC DNA]</scope>
    <source>
        <strain evidence="3 4">DAC4</strain>
    </source>
</reference>